<gene>
    <name evidence="1" type="ORF">HPB48_016842</name>
</gene>
<protein>
    <submittedName>
        <fullName evidence="1">Uncharacterized protein</fullName>
    </submittedName>
</protein>
<dbReference type="VEuPathDB" id="VectorBase:HLOH_060907"/>
<name>A0A9J6FUK2_HAELO</name>
<comment type="caution">
    <text evidence="1">The sequence shown here is derived from an EMBL/GenBank/DDBJ whole genome shotgun (WGS) entry which is preliminary data.</text>
</comment>
<sequence>MTRAPRNLSKQVRSLFETDDRHIRVVLRPRGDVDGLSRVSTLRSPSIGVRGSTSDAAEKDLVLASSQTASEVPVCGVVYRPADNTLRTRWRNAFCSLSPLPQSVDAGVVVAVGGEGDVVSWRRVSSVRPEMPLSPLQC</sequence>
<dbReference type="AlphaFoldDB" id="A0A9J6FUK2"/>
<organism evidence="1 2">
    <name type="scientific">Haemaphysalis longicornis</name>
    <name type="common">Bush tick</name>
    <dbReference type="NCBI Taxonomy" id="44386"/>
    <lineage>
        <taxon>Eukaryota</taxon>
        <taxon>Metazoa</taxon>
        <taxon>Ecdysozoa</taxon>
        <taxon>Arthropoda</taxon>
        <taxon>Chelicerata</taxon>
        <taxon>Arachnida</taxon>
        <taxon>Acari</taxon>
        <taxon>Parasitiformes</taxon>
        <taxon>Ixodida</taxon>
        <taxon>Ixodoidea</taxon>
        <taxon>Ixodidae</taxon>
        <taxon>Haemaphysalinae</taxon>
        <taxon>Haemaphysalis</taxon>
    </lineage>
</organism>
<evidence type="ECO:0000313" key="2">
    <source>
        <dbReference type="Proteomes" id="UP000821853"/>
    </source>
</evidence>
<dbReference type="Proteomes" id="UP000821853">
    <property type="component" value="Unassembled WGS sequence"/>
</dbReference>
<keyword evidence="2" id="KW-1185">Reference proteome</keyword>
<evidence type="ECO:0000313" key="1">
    <source>
        <dbReference type="EMBL" id="KAH9365772.1"/>
    </source>
</evidence>
<accession>A0A9J6FUK2</accession>
<dbReference type="EMBL" id="JABSTR010000003">
    <property type="protein sequence ID" value="KAH9365772.1"/>
    <property type="molecule type" value="Genomic_DNA"/>
</dbReference>
<reference evidence="1 2" key="1">
    <citation type="journal article" date="2020" name="Cell">
        <title>Large-Scale Comparative Analyses of Tick Genomes Elucidate Their Genetic Diversity and Vector Capacities.</title>
        <authorList>
            <consortium name="Tick Genome and Microbiome Consortium (TIGMIC)"/>
            <person name="Jia N."/>
            <person name="Wang J."/>
            <person name="Shi W."/>
            <person name="Du L."/>
            <person name="Sun Y."/>
            <person name="Zhan W."/>
            <person name="Jiang J.F."/>
            <person name="Wang Q."/>
            <person name="Zhang B."/>
            <person name="Ji P."/>
            <person name="Bell-Sakyi L."/>
            <person name="Cui X.M."/>
            <person name="Yuan T.T."/>
            <person name="Jiang B.G."/>
            <person name="Yang W.F."/>
            <person name="Lam T.T."/>
            <person name="Chang Q.C."/>
            <person name="Ding S.J."/>
            <person name="Wang X.J."/>
            <person name="Zhu J.G."/>
            <person name="Ruan X.D."/>
            <person name="Zhao L."/>
            <person name="Wei J.T."/>
            <person name="Ye R.Z."/>
            <person name="Que T.C."/>
            <person name="Du C.H."/>
            <person name="Zhou Y.H."/>
            <person name="Cheng J.X."/>
            <person name="Dai P.F."/>
            <person name="Guo W.B."/>
            <person name="Han X.H."/>
            <person name="Huang E.J."/>
            <person name="Li L.F."/>
            <person name="Wei W."/>
            <person name="Gao Y.C."/>
            <person name="Liu J.Z."/>
            <person name="Shao H.Z."/>
            <person name="Wang X."/>
            <person name="Wang C.C."/>
            <person name="Yang T.C."/>
            <person name="Huo Q.B."/>
            <person name="Li W."/>
            <person name="Chen H.Y."/>
            <person name="Chen S.E."/>
            <person name="Zhou L.G."/>
            <person name="Ni X.B."/>
            <person name="Tian J.H."/>
            <person name="Sheng Y."/>
            <person name="Liu T."/>
            <person name="Pan Y.S."/>
            <person name="Xia L.Y."/>
            <person name="Li J."/>
            <person name="Zhao F."/>
            <person name="Cao W.C."/>
        </authorList>
    </citation>
    <scope>NUCLEOTIDE SEQUENCE [LARGE SCALE GENOMIC DNA]</scope>
    <source>
        <strain evidence="1">HaeL-2018</strain>
    </source>
</reference>
<proteinExistence type="predicted"/>